<organism evidence="1">
    <name type="scientific">Myoviridae sp. ctsip2</name>
    <dbReference type="NCBI Taxonomy" id="2826705"/>
    <lineage>
        <taxon>Viruses</taxon>
        <taxon>Duplodnaviria</taxon>
        <taxon>Heunggongvirae</taxon>
        <taxon>Uroviricota</taxon>
        <taxon>Caudoviricetes</taxon>
    </lineage>
</organism>
<dbReference type="Pfam" id="PF11041">
    <property type="entry name" value="Phage_Wedge1"/>
    <property type="match status" value="1"/>
</dbReference>
<accession>A0A8S5N650</accession>
<reference evidence="1" key="1">
    <citation type="journal article" date="2021" name="Proc. Natl. Acad. Sci. U.S.A.">
        <title>A Catalog of Tens of Thousands of Viruses from Human Metagenomes Reveals Hidden Associations with Chronic Diseases.</title>
        <authorList>
            <person name="Tisza M.J."/>
            <person name="Buck C.B."/>
        </authorList>
    </citation>
    <scope>NUCLEOTIDE SEQUENCE</scope>
    <source>
        <strain evidence="1">Ctsip2</strain>
    </source>
</reference>
<dbReference type="InterPro" id="IPR021283">
    <property type="entry name" value="Phage_Wedge1"/>
</dbReference>
<sequence length="250" mass="28106">MPDYTQDIEDVKNYYADLLILQYRNKPKARETIKIGADIYLGDGVIFQLQDILDIDTAEGAQLDIIGKILDCPRVVQGVYNDMIFFQFYDGEDSVGFSTVGNPQGGNFRTIQNYNQSEYSLPDDDYRFLLKFKSAVNVMRGSERGIDDALWNVFQGDVLLKNNHNLTITYIVSAERTLAALAAKQLGYYRAPEGVGANYVLRVPSPSQIFGFNRKGIINKTVVGFSTKDKRQTGTWLTKENLISLVTPEG</sequence>
<protein>
    <submittedName>
        <fullName evidence="1">Uncharacterized protein</fullName>
    </submittedName>
</protein>
<proteinExistence type="predicted"/>
<name>A0A8S5N650_9CAUD</name>
<dbReference type="EMBL" id="BK015070">
    <property type="protein sequence ID" value="DAD89799.1"/>
    <property type="molecule type" value="Genomic_DNA"/>
</dbReference>
<evidence type="ECO:0000313" key="1">
    <source>
        <dbReference type="EMBL" id="DAD89799.1"/>
    </source>
</evidence>